<sequence length="81" mass="9211">MAANSSLRTQIEKLVGSTRDPAARVRLLDRSRTGGTRRVCIQIERPTGSFSVFLFRHADGMWRVFPPNRRRPEMGRGRQAA</sequence>
<dbReference type="EMBL" id="VTUZ01000013">
    <property type="protein sequence ID" value="KAA1009705.1"/>
    <property type="molecule type" value="Genomic_DNA"/>
</dbReference>
<accession>A0A5B0H3G6</accession>
<organism evidence="1 2">
    <name type="scientific">Paraburkholderia panacisoli</name>
    <dbReference type="NCBI Taxonomy" id="2603818"/>
    <lineage>
        <taxon>Bacteria</taxon>
        <taxon>Pseudomonadati</taxon>
        <taxon>Pseudomonadota</taxon>
        <taxon>Betaproteobacteria</taxon>
        <taxon>Burkholderiales</taxon>
        <taxon>Burkholderiaceae</taxon>
        <taxon>Paraburkholderia</taxon>
    </lineage>
</organism>
<keyword evidence="2" id="KW-1185">Reference proteome</keyword>
<dbReference type="AlphaFoldDB" id="A0A5B0H3G6"/>
<evidence type="ECO:0000313" key="2">
    <source>
        <dbReference type="Proteomes" id="UP000325273"/>
    </source>
</evidence>
<dbReference type="RefSeq" id="WP_149671709.1">
    <property type="nucleotide sequence ID" value="NZ_VTUZ01000013.1"/>
</dbReference>
<dbReference type="Proteomes" id="UP000325273">
    <property type="component" value="Unassembled WGS sequence"/>
</dbReference>
<comment type="caution">
    <text evidence="1">The sequence shown here is derived from an EMBL/GenBank/DDBJ whole genome shotgun (WGS) entry which is preliminary data.</text>
</comment>
<name>A0A5B0H3G6_9BURK</name>
<evidence type="ECO:0000313" key="1">
    <source>
        <dbReference type="EMBL" id="KAA1009705.1"/>
    </source>
</evidence>
<protein>
    <submittedName>
        <fullName evidence="1">Uncharacterized protein</fullName>
    </submittedName>
</protein>
<proteinExistence type="predicted"/>
<reference evidence="1 2" key="1">
    <citation type="submission" date="2019-08" db="EMBL/GenBank/DDBJ databases">
        <title>Paraburkholderia sp. DCY113.</title>
        <authorList>
            <person name="Kang J."/>
        </authorList>
    </citation>
    <scope>NUCLEOTIDE SEQUENCE [LARGE SCALE GENOMIC DNA]</scope>
    <source>
        <strain evidence="1 2">DCY113</strain>
    </source>
</reference>
<gene>
    <name evidence="1" type="ORF">FVF58_20615</name>
</gene>